<comment type="pathway">
    <text evidence="2">Cell wall biogenesis; peptidoglycan biosynthesis.</text>
</comment>
<dbReference type="SUPFAM" id="SSF53244">
    <property type="entry name" value="MurD-like peptide ligases, peptide-binding domain"/>
    <property type="match status" value="1"/>
</dbReference>
<accession>A0A381R7H0</accession>
<reference evidence="12" key="1">
    <citation type="submission" date="2018-05" db="EMBL/GenBank/DDBJ databases">
        <authorList>
            <person name="Lanie J.A."/>
            <person name="Ng W.-L."/>
            <person name="Kazmierczak K.M."/>
            <person name="Andrzejewski T.M."/>
            <person name="Davidsen T.M."/>
            <person name="Wayne K.J."/>
            <person name="Tettelin H."/>
            <person name="Glass J.I."/>
            <person name="Rusch D."/>
            <person name="Podicherti R."/>
            <person name="Tsui H.-C.T."/>
            <person name="Winkler M.E."/>
        </authorList>
    </citation>
    <scope>NUCLEOTIDE SEQUENCE</scope>
</reference>
<keyword evidence="6" id="KW-0547">Nucleotide-binding</keyword>
<dbReference type="GO" id="GO:0005524">
    <property type="term" value="F:ATP binding"/>
    <property type="evidence" value="ECO:0007669"/>
    <property type="project" value="UniProtKB-KW"/>
</dbReference>
<evidence type="ECO:0000259" key="9">
    <source>
        <dbReference type="Pfam" id="PF01225"/>
    </source>
</evidence>
<dbReference type="UniPathway" id="UPA00219"/>
<dbReference type="Pfam" id="PF08245">
    <property type="entry name" value="Mur_ligase_M"/>
    <property type="match status" value="1"/>
</dbReference>
<proteinExistence type="inferred from homology"/>
<feature type="domain" description="Mur ligase central" evidence="11">
    <location>
        <begin position="100"/>
        <end position="279"/>
    </location>
</feature>
<dbReference type="PANTHER" id="PTHR43445:SF3">
    <property type="entry name" value="UDP-N-ACETYLMURAMATE--L-ALANINE LIGASE"/>
    <property type="match status" value="1"/>
</dbReference>
<dbReference type="GO" id="GO:0008763">
    <property type="term" value="F:UDP-N-acetylmuramate-L-alanine ligase activity"/>
    <property type="evidence" value="ECO:0007669"/>
    <property type="project" value="UniProtKB-EC"/>
</dbReference>
<dbReference type="EMBL" id="UINC01001727">
    <property type="protein sequence ID" value="SUZ87520.1"/>
    <property type="molecule type" value="Genomic_DNA"/>
</dbReference>
<dbReference type="InterPro" id="IPR036615">
    <property type="entry name" value="Mur_ligase_C_dom_sf"/>
</dbReference>
<dbReference type="GO" id="GO:0009252">
    <property type="term" value="P:peptidoglycan biosynthetic process"/>
    <property type="evidence" value="ECO:0007669"/>
    <property type="project" value="UniProtKB-UniPathway"/>
</dbReference>
<dbReference type="Gene3D" id="3.40.1190.10">
    <property type="entry name" value="Mur-like, catalytic domain"/>
    <property type="match status" value="1"/>
</dbReference>
<evidence type="ECO:0000313" key="12">
    <source>
        <dbReference type="EMBL" id="SUZ87520.1"/>
    </source>
</evidence>
<evidence type="ECO:0000256" key="4">
    <source>
        <dbReference type="ARBA" id="ARBA00022490"/>
    </source>
</evidence>
<dbReference type="SUPFAM" id="SSF53623">
    <property type="entry name" value="MurD-like peptide ligases, catalytic domain"/>
    <property type="match status" value="1"/>
</dbReference>
<evidence type="ECO:0000259" key="11">
    <source>
        <dbReference type="Pfam" id="PF08245"/>
    </source>
</evidence>
<dbReference type="NCBIfam" id="TIGR01082">
    <property type="entry name" value="murC"/>
    <property type="match status" value="1"/>
</dbReference>
<dbReference type="Pfam" id="PF02875">
    <property type="entry name" value="Mur_ligase_C"/>
    <property type="match status" value="1"/>
</dbReference>
<dbReference type="InterPro" id="IPR013221">
    <property type="entry name" value="Mur_ligase_cen"/>
</dbReference>
<evidence type="ECO:0000256" key="7">
    <source>
        <dbReference type="ARBA" id="ARBA00022840"/>
    </source>
</evidence>
<dbReference type="InterPro" id="IPR005758">
    <property type="entry name" value="UDP-N-AcMur_Ala_ligase_MurC"/>
</dbReference>
<protein>
    <recommendedName>
        <fullName evidence="3">UDP-N-acetylmuramate--L-alanine ligase</fullName>
        <ecNumber evidence="3">6.3.2.8</ecNumber>
    </recommendedName>
</protein>
<dbReference type="InterPro" id="IPR000713">
    <property type="entry name" value="Mur_ligase_N"/>
</dbReference>
<evidence type="ECO:0000256" key="6">
    <source>
        <dbReference type="ARBA" id="ARBA00022741"/>
    </source>
</evidence>
<dbReference type="GO" id="GO:0005737">
    <property type="term" value="C:cytoplasm"/>
    <property type="evidence" value="ECO:0007669"/>
    <property type="project" value="UniProtKB-SubCell"/>
</dbReference>
<name>A0A381R7H0_9ZZZZ</name>
<evidence type="ECO:0000256" key="3">
    <source>
        <dbReference type="ARBA" id="ARBA00012211"/>
    </source>
</evidence>
<comment type="catalytic activity">
    <reaction evidence="8">
        <text>UDP-N-acetyl-alpha-D-muramate + L-alanine + ATP = UDP-N-acetyl-alpha-D-muramoyl-L-alanine + ADP + phosphate + H(+)</text>
        <dbReference type="Rhea" id="RHEA:23372"/>
        <dbReference type="ChEBI" id="CHEBI:15378"/>
        <dbReference type="ChEBI" id="CHEBI:30616"/>
        <dbReference type="ChEBI" id="CHEBI:43474"/>
        <dbReference type="ChEBI" id="CHEBI:57972"/>
        <dbReference type="ChEBI" id="CHEBI:70757"/>
        <dbReference type="ChEBI" id="CHEBI:83898"/>
        <dbReference type="ChEBI" id="CHEBI:456216"/>
        <dbReference type="EC" id="6.3.2.8"/>
    </reaction>
</comment>
<dbReference type="EC" id="6.3.2.8" evidence="3"/>
<evidence type="ECO:0000256" key="8">
    <source>
        <dbReference type="ARBA" id="ARBA00047833"/>
    </source>
</evidence>
<dbReference type="AlphaFoldDB" id="A0A381R7H0"/>
<keyword evidence="7" id="KW-0067">ATP-binding</keyword>
<dbReference type="InterPro" id="IPR004101">
    <property type="entry name" value="Mur_ligase_C"/>
</dbReference>
<evidence type="ECO:0000256" key="2">
    <source>
        <dbReference type="ARBA" id="ARBA00004752"/>
    </source>
</evidence>
<dbReference type="InterPro" id="IPR050061">
    <property type="entry name" value="MurCDEF_pg_biosynth"/>
</dbReference>
<dbReference type="HAMAP" id="MF_00046">
    <property type="entry name" value="MurC"/>
    <property type="match status" value="1"/>
</dbReference>
<comment type="subcellular location">
    <subcellularLocation>
        <location evidence="1">Cytoplasm</location>
    </subcellularLocation>
</comment>
<organism evidence="12">
    <name type="scientific">marine metagenome</name>
    <dbReference type="NCBI Taxonomy" id="408172"/>
    <lineage>
        <taxon>unclassified sequences</taxon>
        <taxon>metagenomes</taxon>
        <taxon>ecological metagenomes</taxon>
    </lineage>
</organism>
<dbReference type="SUPFAM" id="SSF51984">
    <property type="entry name" value="MurCD N-terminal domain"/>
    <property type="match status" value="1"/>
</dbReference>
<gene>
    <name evidence="12" type="ORF">METZ01_LOCUS40374</name>
</gene>
<dbReference type="PANTHER" id="PTHR43445">
    <property type="entry name" value="UDP-N-ACETYLMURAMATE--L-ALANINE LIGASE-RELATED"/>
    <property type="match status" value="1"/>
</dbReference>
<dbReference type="Gene3D" id="3.90.190.20">
    <property type="entry name" value="Mur ligase, C-terminal domain"/>
    <property type="match status" value="1"/>
</dbReference>
<dbReference type="InterPro" id="IPR036565">
    <property type="entry name" value="Mur-like_cat_sf"/>
</dbReference>
<dbReference type="Pfam" id="PF01225">
    <property type="entry name" value="Mur_ligase"/>
    <property type="match status" value="1"/>
</dbReference>
<dbReference type="Gene3D" id="3.40.50.720">
    <property type="entry name" value="NAD(P)-binding Rossmann-like Domain"/>
    <property type="match status" value="1"/>
</dbReference>
<evidence type="ECO:0000256" key="5">
    <source>
        <dbReference type="ARBA" id="ARBA00022598"/>
    </source>
</evidence>
<evidence type="ECO:0000256" key="1">
    <source>
        <dbReference type="ARBA" id="ARBA00004496"/>
    </source>
</evidence>
<keyword evidence="5" id="KW-0436">Ligase</keyword>
<feature type="domain" description="Mur ligase N-terminal catalytic" evidence="9">
    <location>
        <begin position="1"/>
        <end position="94"/>
    </location>
</feature>
<feature type="domain" description="Mur ligase C-terminal" evidence="10">
    <location>
        <begin position="301"/>
        <end position="432"/>
    </location>
</feature>
<sequence>MGVGGAGMCALAELFLSRGGSVTGCDLKDSQSIQDLSALGVQSSIGHDPMHVTNASALVVTSAVPSDHPELVAARDRGIPVLKRAEALGAWVNQGKVIAISGTHGKTTTTAMATEILAQGGLDPTGIVGGRVRGWAGNLRRGSDHLFVVEADEYDRSFHMLTPDIAIVTNVEADHLDIYGDYQGVRAGFEEFLDNMKVSGKVIACADDHGSASLLTRCGGLGYSYGTTAGSMLRAIDVSVTEASTNCSVIEEGALVGDLSLSMAGVHNLRNALGAAAVARKLDVPWPIIFTALSEFKGVGRRLERLGERCEVIVLDDYAHHPSEIRAALDTARKMYTSARLIAVFQPHLFSRTRDFAEDFGAALAEADSVWVTDIFPARENPIPGVTGGTVAEAVQRAGGGHVRYVPALGDLPNLLAEELRAGDVLVTLGAGSIDSLGGQVLDRLGERVHA</sequence>
<evidence type="ECO:0000259" key="10">
    <source>
        <dbReference type="Pfam" id="PF02875"/>
    </source>
</evidence>
<keyword evidence="4" id="KW-0963">Cytoplasm</keyword>